<evidence type="ECO:0000313" key="2">
    <source>
        <dbReference type="Proteomes" id="UP001378188"/>
    </source>
</evidence>
<organism evidence="1 2">
    <name type="scientific">Microbaculum marinum</name>
    <dbReference type="NCBI Taxonomy" id="1764581"/>
    <lineage>
        <taxon>Bacteria</taxon>
        <taxon>Pseudomonadati</taxon>
        <taxon>Pseudomonadota</taxon>
        <taxon>Alphaproteobacteria</taxon>
        <taxon>Hyphomicrobiales</taxon>
        <taxon>Tepidamorphaceae</taxon>
        <taxon>Microbaculum</taxon>
    </lineage>
</organism>
<sequence length="327" mass="36406">MTVSVRHFDGSIGELQVRQFPVNRVCPLAEQPAVQTLGWASAASIAAQNPTYRDDYAQILGISPDDEFPFVVGPTGFVYAGWLPPDDFLARVYEDVIDHSRTITTTMAYRQALLELASSFFRLVAERRTGSTQLRLLDFGCGYGALLDIMASKEIISTGYEPSLQRSIRAVKDGSFSVLASLDEVRLAAPFDLIVCTEVLEHVPDPREILKLLKDIAEPSALLALTVPQVEEREVLDMMVKLGSGKELPKVFNPWEHLNYFSAEKLRNLLEDCGFKVVRDYGSGLPTAAEASFIGKESGFRQQIKTSARLFKRSLFRKPSTQLFCQC</sequence>
<dbReference type="EC" id="2.1.1.-" evidence="1"/>
<dbReference type="EMBL" id="JAZHOF010000006">
    <property type="protein sequence ID" value="MEJ8572834.1"/>
    <property type="molecule type" value="Genomic_DNA"/>
</dbReference>
<dbReference type="CDD" id="cd02440">
    <property type="entry name" value="AdoMet_MTases"/>
    <property type="match status" value="1"/>
</dbReference>
<dbReference type="AlphaFoldDB" id="A0AAW9RGI3"/>
<dbReference type="Proteomes" id="UP001378188">
    <property type="component" value="Unassembled WGS sequence"/>
</dbReference>
<name>A0AAW9RGI3_9HYPH</name>
<dbReference type="InterPro" id="IPR029063">
    <property type="entry name" value="SAM-dependent_MTases_sf"/>
</dbReference>
<keyword evidence="1" id="KW-0489">Methyltransferase</keyword>
<proteinExistence type="predicted"/>
<keyword evidence="2" id="KW-1185">Reference proteome</keyword>
<gene>
    <name evidence="1" type="ORF">V3328_15190</name>
</gene>
<dbReference type="GO" id="GO:0032259">
    <property type="term" value="P:methylation"/>
    <property type="evidence" value="ECO:0007669"/>
    <property type="project" value="UniProtKB-KW"/>
</dbReference>
<dbReference type="GO" id="GO:0008168">
    <property type="term" value="F:methyltransferase activity"/>
    <property type="evidence" value="ECO:0007669"/>
    <property type="project" value="UniProtKB-KW"/>
</dbReference>
<dbReference type="Gene3D" id="3.40.50.150">
    <property type="entry name" value="Vaccinia Virus protein VP39"/>
    <property type="match status" value="1"/>
</dbReference>
<protein>
    <submittedName>
        <fullName evidence="1">Class I SAM-dependent methyltransferase</fullName>
        <ecNumber evidence="1">2.1.1.-</ecNumber>
    </submittedName>
</protein>
<reference evidence="1 2" key="1">
    <citation type="submission" date="2024-02" db="EMBL/GenBank/DDBJ databases">
        <title>Genome analysis and characterization of Microbaculum marinisediminis sp. nov., isolated from marine sediment.</title>
        <authorList>
            <person name="Du Z.-J."/>
            <person name="Ye Y.-Q."/>
            <person name="Zhang Z.-R."/>
            <person name="Yuan S.-M."/>
            <person name="Zhang X.-Y."/>
        </authorList>
    </citation>
    <scope>NUCLEOTIDE SEQUENCE [LARGE SCALE GENOMIC DNA]</scope>
    <source>
        <strain evidence="1 2">SDUM1044001</strain>
    </source>
</reference>
<dbReference type="PANTHER" id="PTHR43861">
    <property type="entry name" value="TRANS-ACONITATE 2-METHYLTRANSFERASE-RELATED"/>
    <property type="match status" value="1"/>
</dbReference>
<comment type="caution">
    <text evidence="1">The sequence shown here is derived from an EMBL/GenBank/DDBJ whole genome shotgun (WGS) entry which is preliminary data.</text>
</comment>
<keyword evidence="1" id="KW-0808">Transferase</keyword>
<evidence type="ECO:0000313" key="1">
    <source>
        <dbReference type="EMBL" id="MEJ8572834.1"/>
    </source>
</evidence>
<accession>A0AAW9RGI3</accession>
<dbReference type="RefSeq" id="WP_340330535.1">
    <property type="nucleotide sequence ID" value="NZ_JAZHOF010000006.1"/>
</dbReference>
<dbReference type="SUPFAM" id="SSF53335">
    <property type="entry name" value="S-adenosyl-L-methionine-dependent methyltransferases"/>
    <property type="match status" value="1"/>
</dbReference>
<dbReference type="Pfam" id="PF13489">
    <property type="entry name" value="Methyltransf_23"/>
    <property type="match status" value="1"/>
</dbReference>